<evidence type="ECO:0000313" key="11">
    <source>
        <dbReference type="EMBL" id="TZE81290.1"/>
    </source>
</evidence>
<evidence type="ECO:0000256" key="1">
    <source>
        <dbReference type="ARBA" id="ARBA00004651"/>
    </source>
</evidence>
<feature type="transmembrane region" description="Helical" evidence="10">
    <location>
        <begin position="144"/>
        <end position="162"/>
    </location>
</feature>
<dbReference type="Proteomes" id="UP000322976">
    <property type="component" value="Unassembled WGS sequence"/>
</dbReference>
<evidence type="ECO:0000256" key="5">
    <source>
        <dbReference type="ARBA" id="ARBA00022692"/>
    </source>
</evidence>
<dbReference type="GO" id="GO:1903806">
    <property type="term" value="P:L-isoleucine import across plasma membrane"/>
    <property type="evidence" value="ECO:0007669"/>
    <property type="project" value="TreeGrafter"/>
</dbReference>
<dbReference type="EMBL" id="VTPS01000015">
    <property type="protein sequence ID" value="TZE81290.1"/>
    <property type="molecule type" value="Genomic_DNA"/>
</dbReference>
<dbReference type="RefSeq" id="WP_149545752.1">
    <property type="nucleotide sequence ID" value="NZ_VTPS01000015.1"/>
</dbReference>
<feature type="transmembrane region" description="Helical" evidence="10">
    <location>
        <begin position="12"/>
        <end position="35"/>
    </location>
</feature>
<dbReference type="GO" id="GO:0015192">
    <property type="term" value="F:L-phenylalanine transmembrane transporter activity"/>
    <property type="evidence" value="ECO:0007669"/>
    <property type="project" value="TreeGrafter"/>
</dbReference>
<dbReference type="Gene3D" id="1.10.3470.10">
    <property type="entry name" value="ABC transporter involved in vitamin B12 uptake, BtuC"/>
    <property type="match status" value="1"/>
</dbReference>
<organism evidence="11 12">
    <name type="scientific">Calorimonas adulescens</name>
    <dbReference type="NCBI Taxonomy" id="2606906"/>
    <lineage>
        <taxon>Bacteria</taxon>
        <taxon>Bacillati</taxon>
        <taxon>Bacillota</taxon>
        <taxon>Clostridia</taxon>
        <taxon>Thermoanaerobacterales</taxon>
        <taxon>Thermoanaerobacteraceae</taxon>
        <taxon>Calorimonas</taxon>
    </lineage>
</organism>
<dbReference type="PANTHER" id="PTHR11795:SF371">
    <property type="entry name" value="HIGH-AFFINITY BRANCHED-CHAIN AMINO ACID TRANSPORT SYSTEM PERMEASE PROTEIN LIVH"/>
    <property type="match status" value="1"/>
</dbReference>
<dbReference type="InterPro" id="IPR037294">
    <property type="entry name" value="ABC_BtuC-like"/>
</dbReference>
<keyword evidence="2" id="KW-0813">Transport</keyword>
<keyword evidence="4" id="KW-0997">Cell inner membrane</keyword>
<dbReference type="GO" id="GO:0015188">
    <property type="term" value="F:L-isoleucine transmembrane transporter activity"/>
    <property type="evidence" value="ECO:0007669"/>
    <property type="project" value="TreeGrafter"/>
</dbReference>
<dbReference type="GO" id="GO:0005886">
    <property type="term" value="C:plasma membrane"/>
    <property type="evidence" value="ECO:0007669"/>
    <property type="project" value="UniProtKB-SubCell"/>
</dbReference>
<dbReference type="PANTHER" id="PTHR11795">
    <property type="entry name" value="BRANCHED-CHAIN AMINO ACID TRANSPORT SYSTEM PERMEASE PROTEIN LIVH"/>
    <property type="match status" value="1"/>
</dbReference>
<feature type="transmembrane region" description="Helical" evidence="10">
    <location>
        <begin position="96"/>
        <end position="118"/>
    </location>
</feature>
<sequence length="294" mass="31421">MEQFMQQMINGFSLGSIYALIALGYTMVYGIIKLINFAHGDIYMLGAFAGFFAISAFHLGFIPSLIISMAICALAGMFIEKVAYKPLRTAPRISMLITAIGVSLFLENGGLLVFSPSIRTFPTIFPVKTYSIFGGIVKLTVKDIVVFLVMIVMLIILQYLVYRTKIGKAMRAVSFDKDAAGLMGVDVDTTISYTFAIGSALAAVAGVLVGIYYNSVWPLMGIMPGLKAFIAAVLGGIGIIPGAVLGGLMIGVIETLVAGYGNSLYRDGVAFAILIIVLLLKPSGLLGKNEREKV</sequence>
<keyword evidence="5 10" id="KW-0812">Transmembrane</keyword>
<dbReference type="GO" id="GO:0015808">
    <property type="term" value="P:L-alanine transport"/>
    <property type="evidence" value="ECO:0007669"/>
    <property type="project" value="TreeGrafter"/>
</dbReference>
<evidence type="ECO:0000256" key="4">
    <source>
        <dbReference type="ARBA" id="ARBA00022519"/>
    </source>
</evidence>
<reference evidence="11 12" key="1">
    <citation type="submission" date="2019-08" db="EMBL/GenBank/DDBJ databases">
        <title>Calorimonas adulescens gen. nov., sp. nov., an anaerobic thermophilic bacterium from Sakhalin hot spring.</title>
        <authorList>
            <person name="Khomyakova M.A."/>
            <person name="Merkel A.Y."/>
            <person name="Novikov A."/>
            <person name="Bonch-Osmolovskaya E.A."/>
            <person name="Slobodkin A.I."/>
        </authorList>
    </citation>
    <scope>NUCLEOTIDE SEQUENCE [LARGE SCALE GENOMIC DNA]</scope>
    <source>
        <strain evidence="11 12">A05MB</strain>
    </source>
</reference>
<accession>A0A5D8Q9N2</accession>
<dbReference type="CDD" id="cd06582">
    <property type="entry name" value="TM_PBP1_LivH_like"/>
    <property type="match status" value="1"/>
</dbReference>
<protein>
    <submittedName>
        <fullName evidence="11">Branched-chain amino acid ABC transporter permease</fullName>
    </submittedName>
</protein>
<keyword evidence="7 10" id="KW-1133">Transmembrane helix</keyword>
<keyword evidence="3" id="KW-1003">Cell membrane</keyword>
<evidence type="ECO:0000256" key="9">
    <source>
        <dbReference type="ARBA" id="ARBA00037998"/>
    </source>
</evidence>
<name>A0A5D8Q9N2_9THEO</name>
<evidence type="ECO:0000256" key="6">
    <source>
        <dbReference type="ARBA" id="ARBA00022970"/>
    </source>
</evidence>
<evidence type="ECO:0000256" key="2">
    <source>
        <dbReference type="ARBA" id="ARBA00022448"/>
    </source>
</evidence>
<dbReference type="InterPro" id="IPR001851">
    <property type="entry name" value="ABC_transp_permease"/>
</dbReference>
<comment type="subcellular location">
    <subcellularLocation>
        <location evidence="1">Cell membrane</location>
        <topology evidence="1">Multi-pass membrane protein</topology>
    </subcellularLocation>
</comment>
<feature type="transmembrane region" description="Helical" evidence="10">
    <location>
        <begin position="228"/>
        <end position="252"/>
    </location>
</feature>
<keyword evidence="8 10" id="KW-0472">Membrane</keyword>
<dbReference type="GO" id="GO:0005304">
    <property type="term" value="F:L-valine transmembrane transporter activity"/>
    <property type="evidence" value="ECO:0007669"/>
    <property type="project" value="TreeGrafter"/>
</dbReference>
<evidence type="ECO:0000313" key="12">
    <source>
        <dbReference type="Proteomes" id="UP000322976"/>
    </source>
</evidence>
<comment type="caution">
    <text evidence="11">The sequence shown here is derived from an EMBL/GenBank/DDBJ whole genome shotgun (WGS) entry which is preliminary data.</text>
</comment>
<gene>
    <name evidence="11" type="ORF">FWJ32_09660</name>
</gene>
<keyword evidence="6" id="KW-0029">Amino-acid transport</keyword>
<dbReference type="GO" id="GO:0042941">
    <property type="term" value="P:D-alanine transmembrane transport"/>
    <property type="evidence" value="ECO:0007669"/>
    <property type="project" value="TreeGrafter"/>
</dbReference>
<dbReference type="Pfam" id="PF02653">
    <property type="entry name" value="BPD_transp_2"/>
    <property type="match status" value="1"/>
</dbReference>
<evidence type="ECO:0000256" key="10">
    <source>
        <dbReference type="SAM" id="Phobius"/>
    </source>
</evidence>
<comment type="similarity">
    <text evidence="9">Belongs to the binding-protein-dependent transport system permease family. LivHM subfamily.</text>
</comment>
<feature type="transmembrane region" description="Helical" evidence="10">
    <location>
        <begin position="193"/>
        <end position="213"/>
    </location>
</feature>
<feature type="transmembrane region" description="Helical" evidence="10">
    <location>
        <begin position="264"/>
        <end position="280"/>
    </location>
</feature>
<keyword evidence="12" id="KW-1185">Reference proteome</keyword>
<evidence type="ECO:0000256" key="7">
    <source>
        <dbReference type="ARBA" id="ARBA00022989"/>
    </source>
</evidence>
<evidence type="ECO:0000256" key="8">
    <source>
        <dbReference type="ARBA" id="ARBA00023136"/>
    </source>
</evidence>
<dbReference type="GO" id="GO:0015190">
    <property type="term" value="F:L-leucine transmembrane transporter activity"/>
    <property type="evidence" value="ECO:0007669"/>
    <property type="project" value="TreeGrafter"/>
</dbReference>
<dbReference type="InterPro" id="IPR052157">
    <property type="entry name" value="BCAA_transport_permease"/>
</dbReference>
<proteinExistence type="inferred from homology"/>
<evidence type="ECO:0000256" key="3">
    <source>
        <dbReference type="ARBA" id="ARBA00022475"/>
    </source>
</evidence>
<dbReference type="AlphaFoldDB" id="A0A5D8Q9N2"/>